<protein>
    <submittedName>
        <fullName evidence="1">Uncharacterized protein</fullName>
    </submittedName>
</protein>
<evidence type="ECO:0000313" key="1">
    <source>
        <dbReference type="EMBL" id="QJA92660.1"/>
    </source>
</evidence>
<gene>
    <name evidence="1" type="ORF">MM415B04534_0003</name>
</gene>
<sequence length="108" mass="12275">MNEIQKAAMETVRTDLIEKVVTTQHVISRRKLAADGTVDFSTPPALMPLSREDVTVLVDEFLRLRLTGMPMQDAIRVTYGRAYRQMGYLNPHDAVDEIRNRNCIGGER</sequence>
<accession>A0A6M3LD48</accession>
<proteinExistence type="predicted"/>
<reference evidence="1" key="1">
    <citation type="submission" date="2020-03" db="EMBL/GenBank/DDBJ databases">
        <title>The deep terrestrial virosphere.</title>
        <authorList>
            <person name="Holmfeldt K."/>
            <person name="Nilsson E."/>
            <person name="Simone D."/>
            <person name="Lopez-Fernandez M."/>
            <person name="Wu X."/>
            <person name="de Brujin I."/>
            <person name="Lundin D."/>
            <person name="Andersson A."/>
            <person name="Bertilsson S."/>
            <person name="Dopson M."/>
        </authorList>
    </citation>
    <scope>NUCLEOTIDE SEQUENCE</scope>
    <source>
        <strain evidence="1">MM415B04534</strain>
    </source>
</reference>
<dbReference type="EMBL" id="MT143086">
    <property type="protein sequence ID" value="QJA92660.1"/>
    <property type="molecule type" value="Genomic_DNA"/>
</dbReference>
<dbReference type="AlphaFoldDB" id="A0A6M3LD48"/>
<organism evidence="1">
    <name type="scientific">viral metagenome</name>
    <dbReference type="NCBI Taxonomy" id="1070528"/>
    <lineage>
        <taxon>unclassified sequences</taxon>
        <taxon>metagenomes</taxon>
        <taxon>organismal metagenomes</taxon>
    </lineage>
</organism>
<name>A0A6M3LD48_9ZZZZ</name>